<evidence type="ECO:0000313" key="2">
    <source>
        <dbReference type="EMBL" id="CAG2064406.1"/>
    </source>
</evidence>
<dbReference type="PANTHER" id="PTHR24345:SF93">
    <property type="entry name" value="SERINE_THREONINE-PROTEIN KINASE PLK1"/>
    <property type="match status" value="1"/>
</dbReference>
<gene>
    <name evidence="2" type="ORF">TPAB3V08_LOCUS11353</name>
</gene>
<dbReference type="InterPro" id="IPR033701">
    <property type="entry name" value="POLO_box_1"/>
</dbReference>
<dbReference type="SUPFAM" id="SSF82615">
    <property type="entry name" value="Polo-box domain"/>
    <property type="match status" value="1"/>
</dbReference>
<dbReference type="PROSITE" id="PS50078">
    <property type="entry name" value="POLO_BOX"/>
    <property type="match status" value="1"/>
</dbReference>
<dbReference type="PANTHER" id="PTHR24345">
    <property type="entry name" value="SERINE/THREONINE-PROTEIN KINASE PLK"/>
    <property type="match status" value="1"/>
</dbReference>
<feature type="domain" description="POLO box" evidence="1">
    <location>
        <begin position="80"/>
        <end position="119"/>
    </location>
</feature>
<evidence type="ECO:0000313" key="3">
    <source>
        <dbReference type="Proteomes" id="UP001153148"/>
    </source>
</evidence>
<name>A0ABN7PDL5_TIMPD</name>
<dbReference type="InterPro" id="IPR000959">
    <property type="entry name" value="POLO_box_dom"/>
</dbReference>
<proteinExistence type="predicted"/>
<protein>
    <recommendedName>
        <fullName evidence="1">POLO box domain-containing protein</fullName>
    </recommendedName>
</protein>
<sequence>QFIKNVCFAAGDVIQGQAVFKKPKDPRDPNIMSINPTEWSCWRNLSKLRDQLTDLIKVIKPSKSPLGDESTDPAAQPVVWVAKWVDYSDKYGFGYQLSDDSVGVVFNDCSKLTMLSNAK</sequence>
<dbReference type="Gene3D" id="3.30.1120.30">
    <property type="entry name" value="POLO box domain"/>
    <property type="match status" value="1"/>
</dbReference>
<reference evidence="2" key="1">
    <citation type="submission" date="2021-03" db="EMBL/GenBank/DDBJ databases">
        <authorList>
            <person name="Tran Van P."/>
        </authorList>
    </citation>
    <scope>NUCLEOTIDE SEQUENCE</scope>
</reference>
<comment type="caution">
    <text evidence="2">The sequence shown here is derived from an EMBL/GenBank/DDBJ whole genome shotgun (WGS) entry which is preliminary data.</text>
</comment>
<accession>A0ABN7PDL5</accession>
<keyword evidence="3" id="KW-1185">Reference proteome</keyword>
<dbReference type="EMBL" id="CAJPIN010033823">
    <property type="protein sequence ID" value="CAG2064406.1"/>
    <property type="molecule type" value="Genomic_DNA"/>
</dbReference>
<organism evidence="2 3">
    <name type="scientific">Timema podura</name>
    <name type="common">Walking stick</name>
    <dbReference type="NCBI Taxonomy" id="61482"/>
    <lineage>
        <taxon>Eukaryota</taxon>
        <taxon>Metazoa</taxon>
        <taxon>Ecdysozoa</taxon>
        <taxon>Arthropoda</taxon>
        <taxon>Hexapoda</taxon>
        <taxon>Insecta</taxon>
        <taxon>Pterygota</taxon>
        <taxon>Neoptera</taxon>
        <taxon>Polyneoptera</taxon>
        <taxon>Phasmatodea</taxon>
        <taxon>Timematodea</taxon>
        <taxon>Timematoidea</taxon>
        <taxon>Timematidae</taxon>
        <taxon>Timema</taxon>
    </lineage>
</organism>
<dbReference type="Pfam" id="PF00659">
    <property type="entry name" value="POLO_box"/>
    <property type="match status" value="1"/>
</dbReference>
<dbReference type="InterPro" id="IPR036947">
    <property type="entry name" value="POLO_box_dom_sf"/>
</dbReference>
<dbReference type="CDD" id="cd13118">
    <property type="entry name" value="POLO_box_1"/>
    <property type="match status" value="1"/>
</dbReference>
<feature type="non-terminal residue" evidence="2">
    <location>
        <position position="1"/>
    </location>
</feature>
<dbReference type="Proteomes" id="UP001153148">
    <property type="component" value="Unassembled WGS sequence"/>
</dbReference>
<evidence type="ECO:0000259" key="1">
    <source>
        <dbReference type="PROSITE" id="PS50078"/>
    </source>
</evidence>